<name>A0A9D1F2F7_9BACT</name>
<proteinExistence type="predicted"/>
<dbReference type="CDD" id="cd00761">
    <property type="entry name" value="Glyco_tranf_GTA_type"/>
    <property type="match status" value="1"/>
</dbReference>
<dbReference type="SUPFAM" id="SSF53448">
    <property type="entry name" value="Nucleotide-diphospho-sugar transferases"/>
    <property type="match status" value="1"/>
</dbReference>
<accession>A0A9D1F2F7</accession>
<dbReference type="AlphaFoldDB" id="A0A9D1F2F7"/>
<dbReference type="Gene3D" id="3.90.550.10">
    <property type="entry name" value="Spore Coat Polysaccharide Biosynthesis Protein SpsA, Chain A"/>
    <property type="match status" value="1"/>
</dbReference>
<dbReference type="EMBL" id="DVIU01000299">
    <property type="protein sequence ID" value="HIS37837.1"/>
    <property type="molecule type" value="Genomic_DNA"/>
</dbReference>
<evidence type="ECO:0000313" key="2">
    <source>
        <dbReference type="EMBL" id="HIS37837.1"/>
    </source>
</evidence>
<dbReference type="PANTHER" id="PTHR22916:SF3">
    <property type="entry name" value="UDP-GLCNAC:BETAGAL BETA-1,3-N-ACETYLGLUCOSAMINYLTRANSFERASE-LIKE PROTEIN 1"/>
    <property type="match status" value="1"/>
</dbReference>
<evidence type="ECO:0000313" key="3">
    <source>
        <dbReference type="Proteomes" id="UP000823928"/>
    </source>
</evidence>
<feature type="domain" description="Glycosyltransferase 2-like" evidence="1">
    <location>
        <begin position="8"/>
        <end position="142"/>
    </location>
</feature>
<evidence type="ECO:0000259" key="1">
    <source>
        <dbReference type="Pfam" id="PF00535"/>
    </source>
</evidence>
<sequence length="314" mass="36082">MLKLPLVSFVVTSYNYEKFIGKTLDSIINQTYENIELIVVDDFSQDKSVEVIEHFITCNQDKRITLIKHDKNKGQLAAMLTGLSKARGQFISFIDSDDIILPDYAKAHIKVHMVTSVAFTSSIIAEIDEDDEIHTIYSVACAQKDKHFKLKNLDELFEFDVEHPEFKLVNKPFGGWFWSPNSSAMFRKASIEMLLKYKNTDKWKVCPDKFLFNFAHLIGGSAVIFEPITAHRRHSGNAGNSSYVCGNKKYNNDNVTYLNLKNNINIRPETLKFILSNKKDFQKIYGKKNTAKFILTVLSSYIYLIKQFISFGIR</sequence>
<gene>
    <name evidence="2" type="ORF">IAC10_14630</name>
</gene>
<dbReference type="InterPro" id="IPR001173">
    <property type="entry name" value="Glyco_trans_2-like"/>
</dbReference>
<dbReference type="Proteomes" id="UP000823928">
    <property type="component" value="Unassembled WGS sequence"/>
</dbReference>
<dbReference type="InterPro" id="IPR029044">
    <property type="entry name" value="Nucleotide-diphossugar_trans"/>
</dbReference>
<reference evidence="2" key="1">
    <citation type="submission" date="2020-10" db="EMBL/GenBank/DDBJ databases">
        <authorList>
            <person name="Gilroy R."/>
        </authorList>
    </citation>
    <scope>NUCLEOTIDE SEQUENCE</scope>
    <source>
        <strain evidence="2">6276</strain>
    </source>
</reference>
<dbReference type="PANTHER" id="PTHR22916">
    <property type="entry name" value="GLYCOSYLTRANSFERASE"/>
    <property type="match status" value="1"/>
</dbReference>
<protein>
    <submittedName>
        <fullName evidence="2">Glycosyltransferase family 2 protein</fullName>
    </submittedName>
</protein>
<dbReference type="GO" id="GO:0016758">
    <property type="term" value="F:hexosyltransferase activity"/>
    <property type="evidence" value="ECO:0007669"/>
    <property type="project" value="UniProtKB-ARBA"/>
</dbReference>
<organism evidence="2 3">
    <name type="scientific">Candidatus Scatousia excrementigallinarum</name>
    <dbReference type="NCBI Taxonomy" id="2840935"/>
    <lineage>
        <taxon>Bacteria</taxon>
        <taxon>Candidatus Scatousia</taxon>
    </lineage>
</organism>
<comment type="caution">
    <text evidence="2">The sequence shown here is derived from an EMBL/GenBank/DDBJ whole genome shotgun (WGS) entry which is preliminary data.</text>
</comment>
<reference evidence="2" key="2">
    <citation type="journal article" date="2021" name="PeerJ">
        <title>Extensive microbial diversity within the chicken gut microbiome revealed by metagenomics and culture.</title>
        <authorList>
            <person name="Gilroy R."/>
            <person name="Ravi A."/>
            <person name="Getino M."/>
            <person name="Pursley I."/>
            <person name="Horton D.L."/>
            <person name="Alikhan N.F."/>
            <person name="Baker D."/>
            <person name="Gharbi K."/>
            <person name="Hall N."/>
            <person name="Watson M."/>
            <person name="Adriaenssens E.M."/>
            <person name="Foster-Nyarko E."/>
            <person name="Jarju S."/>
            <person name="Secka A."/>
            <person name="Antonio M."/>
            <person name="Oren A."/>
            <person name="Chaudhuri R.R."/>
            <person name="La Ragione R."/>
            <person name="Hildebrand F."/>
            <person name="Pallen M.J."/>
        </authorList>
    </citation>
    <scope>NUCLEOTIDE SEQUENCE</scope>
    <source>
        <strain evidence="2">6276</strain>
    </source>
</reference>
<dbReference type="Pfam" id="PF00535">
    <property type="entry name" value="Glycos_transf_2"/>
    <property type="match status" value="1"/>
</dbReference>